<dbReference type="InterPro" id="IPR008964">
    <property type="entry name" value="Invasin/intimin_cell_adhesion"/>
</dbReference>
<evidence type="ECO:0000259" key="4">
    <source>
        <dbReference type="Pfam" id="PF02368"/>
    </source>
</evidence>
<reference evidence="7 8" key="1">
    <citation type="submission" date="2018-01" db="EMBL/GenBank/DDBJ databases">
        <title>A novel member of the phylum Bacteroidetes isolated from glacier ice.</title>
        <authorList>
            <person name="Liu Q."/>
            <person name="Xin Y.-H."/>
        </authorList>
    </citation>
    <scope>NUCLEOTIDE SEQUENCE [LARGE SCALE GENOMIC DNA]</scope>
    <source>
        <strain evidence="7 8">RB1R16</strain>
    </source>
</reference>
<keyword evidence="8" id="KW-1185">Reference proteome</keyword>
<evidence type="ECO:0000259" key="3">
    <source>
        <dbReference type="Pfam" id="PF01833"/>
    </source>
</evidence>
<dbReference type="SUPFAM" id="SSF81296">
    <property type="entry name" value="E set domains"/>
    <property type="match status" value="1"/>
</dbReference>
<keyword evidence="1 2" id="KW-0732">Signal</keyword>
<organism evidence="7 8">
    <name type="scientific">Flavipsychrobacter stenotrophus</name>
    <dbReference type="NCBI Taxonomy" id="2077091"/>
    <lineage>
        <taxon>Bacteria</taxon>
        <taxon>Pseudomonadati</taxon>
        <taxon>Bacteroidota</taxon>
        <taxon>Chitinophagia</taxon>
        <taxon>Chitinophagales</taxon>
        <taxon>Chitinophagaceae</taxon>
        <taxon>Flavipsychrobacter</taxon>
    </lineage>
</organism>
<dbReference type="Pfam" id="PF01833">
    <property type="entry name" value="TIG"/>
    <property type="match status" value="1"/>
</dbReference>
<dbReference type="InterPro" id="IPR013783">
    <property type="entry name" value="Ig-like_fold"/>
</dbReference>
<dbReference type="InterPro" id="IPR028994">
    <property type="entry name" value="Integrin_alpha_N"/>
</dbReference>
<dbReference type="InterPro" id="IPR045828">
    <property type="entry name" value="PKD_Bacteroidetes"/>
</dbReference>
<accession>A0A2S7STL0</accession>
<dbReference type="InterPro" id="IPR026444">
    <property type="entry name" value="Secre_tail"/>
</dbReference>
<dbReference type="Pfam" id="PF02368">
    <property type="entry name" value="Big_2"/>
    <property type="match status" value="1"/>
</dbReference>
<gene>
    <name evidence="7" type="ORF">CJD36_014750</name>
</gene>
<evidence type="ECO:0000259" key="5">
    <source>
        <dbReference type="Pfam" id="PF18962"/>
    </source>
</evidence>
<dbReference type="Pfam" id="PF18962">
    <property type="entry name" value="Por_Secre_tail"/>
    <property type="match status" value="1"/>
</dbReference>
<evidence type="ECO:0000256" key="2">
    <source>
        <dbReference type="SAM" id="SignalP"/>
    </source>
</evidence>
<dbReference type="Proteomes" id="UP000239872">
    <property type="component" value="Unassembled WGS sequence"/>
</dbReference>
<dbReference type="InterPro" id="IPR014756">
    <property type="entry name" value="Ig_E-set"/>
</dbReference>
<proteinExistence type="predicted"/>
<evidence type="ECO:0000313" key="7">
    <source>
        <dbReference type="EMBL" id="PQJ09957.1"/>
    </source>
</evidence>
<protein>
    <recommendedName>
        <fullName evidence="9">Secretion system C-terminal sorting domain-containing protein</fullName>
    </recommendedName>
</protein>
<feature type="domain" description="PKD-like" evidence="6">
    <location>
        <begin position="1286"/>
        <end position="1366"/>
    </location>
</feature>
<sequence length="1625" mass="167757">MIFMIKTFNQFRFRISQLGFLLVSFLLYNSNSAFATPLTAPVINSVSSLQITPLSSITISGAGFSNVASNDIVYFGGQRALVTSATTTLLTVVVPVGAPYGLISLTNLTNNLTCYYSQYFTPDFDNSCVLPGSAGFKPRVDIAVTGTVSLHNRPRHITMGDMDGDGKPEMVACMYDTLAPGISAVFVYPNIGGDGLVKYGTPVICSSGAGGTNVKLADLDGDGKLDIIVACSGSGVISCIRNMSTGTGSFVFAGKRDLYPLAGAPEVAIADFDGDGRPDVAATTYNSAQVKVFRNQMISIPAGTFPATFFGATATFDSFDVGSYSGAYPASIFAADFDKDGHIDLVTSNNFDGTVSILRNTSVSGTIAFAPHVEFSVGGSPTEVQAADINGDGRPEIVVADYFTTAMSVFANNTTTGIINTTSFDRFDIPTVDSSYGLNLSDIDGDGKIDIVFSRGNANSLAVLKNTHISGNPISATSFAAGAKYSTGIGSECQGFCIGDMDGDTKPDIAVANYGTNSISIFENISTPVSSPVVGADSICFQSSATVKSAHCSNATGYWSAVNGHITIVGGVGAADTMASITGASVGRDTIVYAVVDLFDTVFVKFVIDVKPLADTGIITGLSAVCVNSSILLSDTTLGGTWTSSDTLIAKVGLLSGIVTGIGAGNATIFYTTQSVSCGPLSASHVVTVNPLPDAGNIAGPTGTCVGTPITLTASVVGGNWYNTNALIATHAPSGSVDVVTGAAIGADTILYVVTSPTCGNDTAMKELGVVAANSSLPIIGDTTVCVNDTIILSNSASGGSWTSGNTAVATVDPATGKVTGVTAGNVTISYTVTYSCGPVDTFINIRVKPLPVSGIVSGPTFMCIGSQITLTVSGASDTGHWASSNPAVASVLSSTGVATGIAAGVDTIFFSVTSGCGTASSFILDTVFAVPPVDSITGAMSVCPGAVLTLSSTGGGVLGTWNTSNAAIATVTGGVVTAVNSGTAIISYTVLNVCGLFTDTAAVMVYPHPVVNPLSDQAVCNGGTFNTVFTGPVTATAFTWTNSNTVIGLGASGANDTLIFVAANTTDSVISGSVIVTPQANGCIGNNDTFTISVEPTPVLSTPLAHTICDSAAFFYVPGTTTAAVTYTWTRDSVTGVINSPGAGADTINEVLFNNTLLPVTVTYVYTLTVNGCTNVQTLTVTVNPRSVLSSSLTPADVCSHSLFSYSPSATIPGTTFTWHRSLVAGISNFAASGVDNPNEVLKNMTINTIAVPYVFTSTAYGCSYAQIVTVNVKPRPVLSSVTSDTICSRTPFNYTPTSTLTGTTFAWTRPVVVNIIPLTSSGTGAIHDTLANTSTLGSVNAVYVYTLTANGCVNTQNVVATVNPAASPIPVITTKSPDAVCANTLYQNFGTSLQPSDPSVQFIWTATNASVYATGSNDQYCLVNFPTPGNAVVTVTANVIGFNCYLKDTFAVNVSSSYSEQPVVLYLNNIQFVCLPSNMDTYQWGYDNTQLDSTILTGEVSQDYVNTTPDFSNKYYWVMTTYNGCTQKTYYKVPVGIEEANGQVAAIKLYPNPATDMITVELSGMHTSDITTGIYDITGRRISTTAMIGNKATLSVNALAAGVYMVDCYHDGIKIATARFVKN</sequence>
<evidence type="ECO:0000259" key="6">
    <source>
        <dbReference type="Pfam" id="PF19406"/>
    </source>
</evidence>
<feature type="chain" id="PRO_5015429114" description="Secretion system C-terminal sorting domain-containing protein" evidence="2">
    <location>
        <begin position="36"/>
        <end position="1625"/>
    </location>
</feature>
<dbReference type="PANTHER" id="PTHR44103">
    <property type="entry name" value="PROPROTEIN CONVERTASE P"/>
    <property type="match status" value="1"/>
</dbReference>
<dbReference type="InterPro" id="IPR002909">
    <property type="entry name" value="IPT_dom"/>
</dbReference>
<dbReference type="Pfam" id="PF13517">
    <property type="entry name" value="FG-GAP_3"/>
    <property type="match status" value="3"/>
</dbReference>
<evidence type="ECO:0000256" key="1">
    <source>
        <dbReference type="ARBA" id="ARBA00022729"/>
    </source>
</evidence>
<dbReference type="PANTHER" id="PTHR44103:SF1">
    <property type="entry name" value="PROPROTEIN CONVERTASE P"/>
    <property type="match status" value="1"/>
</dbReference>
<dbReference type="Gene3D" id="2.60.40.1080">
    <property type="match status" value="4"/>
</dbReference>
<name>A0A2S7STL0_9BACT</name>
<feature type="signal peptide" evidence="2">
    <location>
        <begin position="1"/>
        <end position="35"/>
    </location>
</feature>
<evidence type="ECO:0008006" key="9">
    <source>
        <dbReference type="Google" id="ProtNLM"/>
    </source>
</evidence>
<feature type="domain" description="IPT/TIG" evidence="3">
    <location>
        <begin position="41"/>
        <end position="120"/>
    </location>
</feature>
<feature type="domain" description="Secretion system C-terminal sorting" evidence="5">
    <location>
        <begin position="1551"/>
        <end position="1616"/>
    </location>
</feature>
<dbReference type="Gene3D" id="2.130.10.130">
    <property type="entry name" value="Integrin alpha, N-terminal"/>
    <property type="match status" value="2"/>
</dbReference>
<dbReference type="NCBIfam" id="TIGR04183">
    <property type="entry name" value="Por_Secre_tail"/>
    <property type="match status" value="1"/>
</dbReference>
<dbReference type="InterPro" id="IPR003343">
    <property type="entry name" value="Big_2"/>
</dbReference>
<dbReference type="SUPFAM" id="SSF49373">
    <property type="entry name" value="Invasin/intimin cell-adhesion fragments"/>
    <property type="match status" value="2"/>
</dbReference>
<dbReference type="Pfam" id="PF19406">
    <property type="entry name" value="PKD_5"/>
    <property type="match status" value="1"/>
</dbReference>
<dbReference type="EMBL" id="PPSL01000004">
    <property type="protein sequence ID" value="PQJ09957.1"/>
    <property type="molecule type" value="Genomic_DNA"/>
</dbReference>
<dbReference type="InterPro" id="IPR013517">
    <property type="entry name" value="FG-GAP"/>
</dbReference>
<comment type="caution">
    <text evidence="7">The sequence shown here is derived from an EMBL/GenBank/DDBJ whole genome shotgun (WGS) entry which is preliminary data.</text>
</comment>
<evidence type="ECO:0000313" key="8">
    <source>
        <dbReference type="Proteomes" id="UP000239872"/>
    </source>
</evidence>
<dbReference type="Gene3D" id="2.60.40.10">
    <property type="entry name" value="Immunoglobulins"/>
    <property type="match status" value="1"/>
</dbReference>
<feature type="domain" description="BIG2" evidence="4">
    <location>
        <begin position="787"/>
        <end position="833"/>
    </location>
</feature>
<dbReference type="SUPFAM" id="SSF69318">
    <property type="entry name" value="Integrin alpha N-terminal domain"/>
    <property type="match status" value="1"/>
</dbReference>